<dbReference type="EMBL" id="SMUW01000035">
    <property type="protein sequence ID" value="TDK43339.1"/>
    <property type="molecule type" value="Genomic_DNA"/>
</dbReference>
<sequence length="199" mass="23518">MKKEKDYFIELMSDYNQIKEISEEDYKTVFQKLILRRVPKNFFLKESNMPDGKSRYICEGFVGLYTPIEDRLRLDLIFGPTDTALDELSYYDTKPSEMVLKTITDTVLFEFTLEAEKAVMVHNPEFHILALRIAHRINQRNCQQYAIKALKFKNGFPRLVETFQGIDQALKNQELADYFNCSISTIERLKNSQYKRRKS</sequence>
<dbReference type="InterPro" id="IPR014710">
    <property type="entry name" value="RmlC-like_jellyroll"/>
</dbReference>
<comment type="caution">
    <text evidence="1">The sequence shown here is derived from an EMBL/GenBank/DDBJ whole genome shotgun (WGS) entry which is preliminary data.</text>
</comment>
<dbReference type="Gene3D" id="2.60.120.10">
    <property type="entry name" value="Jelly Rolls"/>
    <property type="match status" value="1"/>
</dbReference>
<dbReference type="RefSeq" id="WP_133391055.1">
    <property type="nucleotide sequence ID" value="NZ_SMUW01000035.1"/>
</dbReference>
<organism evidence="1 2">
    <name type="scientific">Algoriphagus formosus</name>
    <dbReference type="NCBI Taxonomy" id="2007308"/>
    <lineage>
        <taxon>Bacteria</taxon>
        <taxon>Pseudomonadati</taxon>
        <taxon>Bacteroidota</taxon>
        <taxon>Cytophagia</taxon>
        <taxon>Cytophagales</taxon>
        <taxon>Cyclobacteriaceae</taxon>
        <taxon>Algoriphagus</taxon>
    </lineage>
</organism>
<reference evidence="1 2" key="1">
    <citation type="submission" date="2019-03" db="EMBL/GenBank/DDBJ databases">
        <title>Algoriphagus aquimaris sp. nov., isolated form marine sediment in Pohang, Korea.</title>
        <authorList>
            <person name="Kim J."/>
            <person name="Yoon S.-H."/>
            <person name="Lee S.-S."/>
        </authorList>
    </citation>
    <scope>NUCLEOTIDE SEQUENCE [LARGE SCALE GENOMIC DNA]</scope>
    <source>
        <strain evidence="1 2">F21</strain>
    </source>
</reference>
<dbReference type="Proteomes" id="UP000295438">
    <property type="component" value="Unassembled WGS sequence"/>
</dbReference>
<protein>
    <submittedName>
        <fullName evidence="1">Crp/Fnr family transcriptional regulator</fullName>
    </submittedName>
</protein>
<dbReference type="InterPro" id="IPR018490">
    <property type="entry name" value="cNMP-bd_dom_sf"/>
</dbReference>
<accession>A0A4R5UVT5</accession>
<evidence type="ECO:0000313" key="1">
    <source>
        <dbReference type="EMBL" id="TDK43339.1"/>
    </source>
</evidence>
<keyword evidence="2" id="KW-1185">Reference proteome</keyword>
<dbReference type="AlphaFoldDB" id="A0A4R5UVT5"/>
<gene>
    <name evidence="1" type="ORF">E1898_12060</name>
</gene>
<dbReference type="SUPFAM" id="SSF51206">
    <property type="entry name" value="cAMP-binding domain-like"/>
    <property type="match status" value="1"/>
</dbReference>
<evidence type="ECO:0000313" key="2">
    <source>
        <dbReference type="Proteomes" id="UP000295438"/>
    </source>
</evidence>
<name>A0A4R5UVT5_9BACT</name>
<proteinExistence type="predicted"/>